<keyword evidence="5" id="KW-0812">Transmembrane</keyword>
<keyword evidence="1" id="KW-0489">Methyltransferase</keyword>
<dbReference type="GO" id="GO:0032259">
    <property type="term" value="P:methylation"/>
    <property type="evidence" value="ECO:0007669"/>
    <property type="project" value="UniProtKB-KW"/>
</dbReference>
<comment type="caution">
    <text evidence="6">The sequence shown here is derived from an EMBL/GenBank/DDBJ whole genome shotgun (WGS) entry which is preliminary data.</text>
</comment>
<dbReference type="GO" id="GO:0006629">
    <property type="term" value="P:lipid metabolic process"/>
    <property type="evidence" value="ECO:0007669"/>
    <property type="project" value="UniProtKB-KW"/>
</dbReference>
<evidence type="ECO:0000313" key="6">
    <source>
        <dbReference type="EMBL" id="CAG7834111.1"/>
    </source>
</evidence>
<keyword evidence="5" id="KW-0472">Membrane</keyword>
<accession>A0A8J2M721</accession>
<keyword evidence="5" id="KW-1133">Transmembrane helix</keyword>
<keyword evidence="7" id="KW-1185">Reference proteome</keyword>
<dbReference type="EMBL" id="CAJVCH010570114">
    <property type="protein sequence ID" value="CAG7834111.1"/>
    <property type="molecule type" value="Genomic_DNA"/>
</dbReference>
<keyword evidence="4" id="KW-0443">Lipid metabolism</keyword>
<evidence type="ECO:0000256" key="4">
    <source>
        <dbReference type="ARBA" id="ARBA00023098"/>
    </source>
</evidence>
<keyword evidence="2" id="KW-0808">Transferase</keyword>
<evidence type="ECO:0008006" key="8">
    <source>
        <dbReference type="Google" id="ProtNLM"/>
    </source>
</evidence>
<gene>
    <name evidence="6" type="ORF">AFUS01_LOCUS43648</name>
</gene>
<dbReference type="PANTHER" id="PTHR43667">
    <property type="entry name" value="CYCLOPROPANE-FATTY-ACYL-PHOSPHOLIPID SYNTHASE"/>
    <property type="match status" value="1"/>
</dbReference>
<evidence type="ECO:0000256" key="5">
    <source>
        <dbReference type="SAM" id="Phobius"/>
    </source>
</evidence>
<dbReference type="Proteomes" id="UP000708208">
    <property type="component" value="Unassembled WGS sequence"/>
</dbReference>
<dbReference type="InterPro" id="IPR050723">
    <property type="entry name" value="CFA/CMAS"/>
</dbReference>
<keyword evidence="3" id="KW-0949">S-adenosyl-L-methionine</keyword>
<evidence type="ECO:0000313" key="7">
    <source>
        <dbReference type="Proteomes" id="UP000708208"/>
    </source>
</evidence>
<dbReference type="Pfam" id="PF02353">
    <property type="entry name" value="CMAS"/>
    <property type="match status" value="1"/>
</dbReference>
<dbReference type="OrthoDB" id="8300214at2759"/>
<dbReference type="AlphaFoldDB" id="A0A8J2M721"/>
<sequence length="179" mass="21343">MLMEILYHITMGLIACWKACTWAVLYVIDKPIRRYVIRCYKESDVTIGGTKPTDIQVHRPDWFYHRIAQNATLGLGESYMDGWWDCDRLDEFFCRTIGDGQFKKWDYPWCRLIQYLQFHVFNLQTSKRSWEVAEKHYDLSNALFSSFLDPSMNYSCGFWRDAKDLTEAQQHKMELIGRP</sequence>
<reference evidence="6" key="1">
    <citation type="submission" date="2021-06" db="EMBL/GenBank/DDBJ databases">
        <authorList>
            <person name="Hodson N. C."/>
            <person name="Mongue J. A."/>
            <person name="Jaron S. K."/>
        </authorList>
    </citation>
    <scope>NUCLEOTIDE SEQUENCE</scope>
</reference>
<organism evidence="6 7">
    <name type="scientific">Allacma fusca</name>
    <dbReference type="NCBI Taxonomy" id="39272"/>
    <lineage>
        <taxon>Eukaryota</taxon>
        <taxon>Metazoa</taxon>
        <taxon>Ecdysozoa</taxon>
        <taxon>Arthropoda</taxon>
        <taxon>Hexapoda</taxon>
        <taxon>Collembola</taxon>
        <taxon>Symphypleona</taxon>
        <taxon>Sminthuridae</taxon>
        <taxon>Allacma</taxon>
    </lineage>
</organism>
<evidence type="ECO:0000256" key="2">
    <source>
        <dbReference type="ARBA" id="ARBA00022679"/>
    </source>
</evidence>
<dbReference type="PANTHER" id="PTHR43667:SF1">
    <property type="entry name" value="CYCLOPROPANE-FATTY-ACYL-PHOSPHOLIPID SYNTHASE"/>
    <property type="match status" value="1"/>
</dbReference>
<evidence type="ECO:0000256" key="3">
    <source>
        <dbReference type="ARBA" id="ARBA00022691"/>
    </source>
</evidence>
<name>A0A8J2M721_9HEXA</name>
<dbReference type="GO" id="GO:0008168">
    <property type="term" value="F:methyltransferase activity"/>
    <property type="evidence" value="ECO:0007669"/>
    <property type="project" value="UniProtKB-KW"/>
</dbReference>
<protein>
    <recommendedName>
        <fullName evidence="8">Cyclopropane-fatty-acyl-phospholipid synthase</fullName>
    </recommendedName>
</protein>
<evidence type="ECO:0000256" key="1">
    <source>
        <dbReference type="ARBA" id="ARBA00022603"/>
    </source>
</evidence>
<feature type="transmembrane region" description="Helical" evidence="5">
    <location>
        <begin position="6"/>
        <end position="28"/>
    </location>
</feature>
<proteinExistence type="predicted"/>